<protein>
    <submittedName>
        <fullName evidence="3">Small Terminase</fullName>
    </submittedName>
</protein>
<dbReference type="InterPro" id="IPR018925">
    <property type="entry name" value="XtmA-like_N"/>
</dbReference>
<name>A0A8S5U6N4_9CAUD</name>
<proteinExistence type="predicted"/>
<evidence type="ECO:0000256" key="1">
    <source>
        <dbReference type="SAM" id="MobiDB-lite"/>
    </source>
</evidence>
<accession>A0A8S5U6N4</accession>
<sequence length="273" mass="30897">MAVPRARSPDSIEAEKLYKSGMALVDIAKKLGKPEGTVRRWKSTQKWDENGKKKQGERSQKKSASEKASVRKRGGQPGNQNCKGKQNAKGHGAPKGTQNALKHGGYSAVYWDTLDEDEKELIETMPQDEEEILINQIMLFTVRERRIMQAINKYRNAKGGVYVAGVTKFEEKRVFKDDEERELYDNRVREKVEKGDRLPGEHYSLQTMTASTADLVARLEKELTSVQSQKTKAVDALAKLRFEKQKIAGESKGNELVRTWAESVVKARREKDG</sequence>
<feature type="compositionally biased region" description="Basic and acidic residues" evidence="1">
    <location>
        <begin position="45"/>
        <end position="69"/>
    </location>
</feature>
<feature type="domain" description="PBSX phage terminase small subunit-like N-terminal" evidence="2">
    <location>
        <begin position="4"/>
        <end position="63"/>
    </location>
</feature>
<feature type="region of interest" description="Disordered" evidence="1">
    <location>
        <begin position="29"/>
        <end position="101"/>
    </location>
</feature>
<evidence type="ECO:0000313" key="3">
    <source>
        <dbReference type="EMBL" id="DAF90098.1"/>
    </source>
</evidence>
<evidence type="ECO:0000259" key="2">
    <source>
        <dbReference type="Pfam" id="PF10668"/>
    </source>
</evidence>
<dbReference type="EMBL" id="BK016021">
    <property type="protein sequence ID" value="DAF90098.1"/>
    <property type="molecule type" value="Genomic_DNA"/>
</dbReference>
<dbReference type="Pfam" id="PF10668">
    <property type="entry name" value="Phage_terminase"/>
    <property type="match status" value="1"/>
</dbReference>
<dbReference type="NCBIfam" id="NF040601">
    <property type="entry name" value="TerS_not_xtmA"/>
    <property type="match status" value="1"/>
</dbReference>
<reference evidence="3" key="1">
    <citation type="journal article" date="2021" name="Proc. Natl. Acad. Sci. U.S.A.">
        <title>A Catalog of Tens of Thousands of Viruses from Human Metagenomes Reveals Hidden Associations with Chronic Diseases.</title>
        <authorList>
            <person name="Tisza M.J."/>
            <person name="Buck C.B."/>
        </authorList>
    </citation>
    <scope>NUCLEOTIDE SEQUENCE</scope>
    <source>
        <strain evidence="3">Ctu061</strain>
    </source>
</reference>
<organism evidence="3">
    <name type="scientific">Siphoviridae sp. ctu061</name>
    <dbReference type="NCBI Taxonomy" id="2825710"/>
    <lineage>
        <taxon>Viruses</taxon>
        <taxon>Duplodnaviria</taxon>
        <taxon>Heunggongvirae</taxon>
        <taxon>Uroviricota</taxon>
        <taxon>Caudoviricetes</taxon>
    </lineage>
</organism>
<feature type="compositionally biased region" description="Basic and acidic residues" evidence="1">
    <location>
        <begin position="29"/>
        <end position="38"/>
    </location>
</feature>